<organism evidence="1 2">
    <name type="scientific">Vigna angularis var. angularis</name>
    <dbReference type="NCBI Taxonomy" id="157739"/>
    <lineage>
        <taxon>Eukaryota</taxon>
        <taxon>Viridiplantae</taxon>
        <taxon>Streptophyta</taxon>
        <taxon>Embryophyta</taxon>
        <taxon>Tracheophyta</taxon>
        <taxon>Spermatophyta</taxon>
        <taxon>Magnoliopsida</taxon>
        <taxon>eudicotyledons</taxon>
        <taxon>Gunneridae</taxon>
        <taxon>Pentapetalae</taxon>
        <taxon>rosids</taxon>
        <taxon>fabids</taxon>
        <taxon>Fabales</taxon>
        <taxon>Fabaceae</taxon>
        <taxon>Papilionoideae</taxon>
        <taxon>50 kb inversion clade</taxon>
        <taxon>NPAAA clade</taxon>
        <taxon>indigoferoid/millettioid clade</taxon>
        <taxon>Phaseoleae</taxon>
        <taxon>Vigna</taxon>
    </lineage>
</organism>
<keyword evidence="2" id="KW-1185">Reference proteome</keyword>
<dbReference type="Proteomes" id="UP000291084">
    <property type="component" value="Chromosome 1"/>
</dbReference>
<protein>
    <submittedName>
        <fullName evidence="1">Uncharacterized protein</fullName>
    </submittedName>
</protein>
<dbReference type="EMBL" id="AP015034">
    <property type="protein sequence ID" value="BAT75666.1"/>
    <property type="molecule type" value="Genomic_DNA"/>
</dbReference>
<sequence length="91" mass="10557">MVGFEILRAVSTSDNYQRYPFIVRSGSICRRHTTCHLNLLLYLIGTLQLYNNTTLHTYIHNTLMCTFRQLFYDVEILGACDSPQQAMLFCS</sequence>
<evidence type="ECO:0000313" key="1">
    <source>
        <dbReference type="EMBL" id="BAT75666.1"/>
    </source>
</evidence>
<dbReference type="AlphaFoldDB" id="A0A0S3R4T2"/>
<reference evidence="1 2" key="1">
    <citation type="journal article" date="2015" name="Sci. Rep.">
        <title>The power of single molecule real-time sequencing technology in the de novo assembly of a eukaryotic genome.</title>
        <authorList>
            <person name="Sakai H."/>
            <person name="Naito K."/>
            <person name="Ogiso-Tanaka E."/>
            <person name="Takahashi Y."/>
            <person name="Iseki K."/>
            <person name="Muto C."/>
            <person name="Satou K."/>
            <person name="Teruya K."/>
            <person name="Shiroma A."/>
            <person name="Shimoji M."/>
            <person name="Hirano T."/>
            <person name="Itoh T."/>
            <person name="Kaga A."/>
            <person name="Tomooka N."/>
        </authorList>
    </citation>
    <scope>NUCLEOTIDE SEQUENCE [LARGE SCALE GENOMIC DNA]</scope>
    <source>
        <strain evidence="2">cv. Shumari</strain>
    </source>
</reference>
<evidence type="ECO:0000313" key="2">
    <source>
        <dbReference type="Proteomes" id="UP000291084"/>
    </source>
</evidence>
<accession>A0A0S3R4T2</accession>
<gene>
    <name evidence="1" type="primary">Vigan.01G356900</name>
    <name evidence="1" type="ORF">VIGAN_01356900</name>
</gene>
<proteinExistence type="predicted"/>
<name>A0A0S3R4T2_PHAAN</name>